<keyword evidence="3" id="KW-1185">Reference proteome</keyword>
<dbReference type="AlphaFoldDB" id="A0A210QJ81"/>
<protein>
    <submittedName>
        <fullName evidence="2">Uncharacterized protein</fullName>
    </submittedName>
</protein>
<evidence type="ECO:0000313" key="3">
    <source>
        <dbReference type="Proteomes" id="UP000242188"/>
    </source>
</evidence>
<accession>A0A210QJ81</accession>
<reference evidence="2 3" key="1">
    <citation type="journal article" date="2017" name="Nat. Ecol. Evol.">
        <title>Scallop genome provides insights into evolution of bilaterian karyotype and development.</title>
        <authorList>
            <person name="Wang S."/>
            <person name="Zhang J."/>
            <person name="Jiao W."/>
            <person name="Li J."/>
            <person name="Xun X."/>
            <person name="Sun Y."/>
            <person name="Guo X."/>
            <person name="Huan P."/>
            <person name="Dong B."/>
            <person name="Zhang L."/>
            <person name="Hu X."/>
            <person name="Sun X."/>
            <person name="Wang J."/>
            <person name="Zhao C."/>
            <person name="Wang Y."/>
            <person name="Wang D."/>
            <person name="Huang X."/>
            <person name="Wang R."/>
            <person name="Lv J."/>
            <person name="Li Y."/>
            <person name="Zhang Z."/>
            <person name="Liu B."/>
            <person name="Lu W."/>
            <person name="Hui Y."/>
            <person name="Liang J."/>
            <person name="Zhou Z."/>
            <person name="Hou R."/>
            <person name="Li X."/>
            <person name="Liu Y."/>
            <person name="Li H."/>
            <person name="Ning X."/>
            <person name="Lin Y."/>
            <person name="Zhao L."/>
            <person name="Xing Q."/>
            <person name="Dou J."/>
            <person name="Li Y."/>
            <person name="Mao J."/>
            <person name="Guo H."/>
            <person name="Dou H."/>
            <person name="Li T."/>
            <person name="Mu C."/>
            <person name="Jiang W."/>
            <person name="Fu Q."/>
            <person name="Fu X."/>
            <person name="Miao Y."/>
            <person name="Liu J."/>
            <person name="Yu Q."/>
            <person name="Li R."/>
            <person name="Liao H."/>
            <person name="Li X."/>
            <person name="Kong Y."/>
            <person name="Jiang Z."/>
            <person name="Chourrout D."/>
            <person name="Li R."/>
            <person name="Bao Z."/>
        </authorList>
    </citation>
    <scope>NUCLEOTIDE SEQUENCE [LARGE SCALE GENOMIC DNA]</scope>
    <source>
        <strain evidence="2 3">PY_sf001</strain>
    </source>
</reference>
<dbReference type="EMBL" id="NEDP02003383">
    <property type="protein sequence ID" value="OWF48800.1"/>
    <property type="molecule type" value="Genomic_DNA"/>
</dbReference>
<sequence length="157" mass="17194">MGMPNILITPSKTESRSDSKAERPTSAGSKTSNSLEPRGSRGHTRSSSADIRWSFVKQLNLDSHRSASLPSVSTPCCSKSDTCKETGDGITGKKLQAFYQVWSIKDTGKKAVQHRQLEPPAAWKRNENFRTCGCATRTHLNTLRPKSGESCSSCHKP</sequence>
<evidence type="ECO:0000256" key="1">
    <source>
        <dbReference type="SAM" id="MobiDB-lite"/>
    </source>
</evidence>
<proteinExistence type="predicted"/>
<feature type="compositionally biased region" description="Basic and acidic residues" evidence="1">
    <location>
        <begin position="13"/>
        <end position="23"/>
    </location>
</feature>
<evidence type="ECO:0000313" key="2">
    <source>
        <dbReference type="EMBL" id="OWF48800.1"/>
    </source>
</evidence>
<comment type="caution">
    <text evidence="2">The sequence shown here is derived from an EMBL/GenBank/DDBJ whole genome shotgun (WGS) entry which is preliminary data.</text>
</comment>
<feature type="compositionally biased region" description="Polar residues" evidence="1">
    <location>
        <begin position="26"/>
        <end position="35"/>
    </location>
</feature>
<gene>
    <name evidence="2" type="ORF">KP79_PYT14611</name>
</gene>
<dbReference type="Proteomes" id="UP000242188">
    <property type="component" value="Unassembled WGS sequence"/>
</dbReference>
<name>A0A210QJ81_MIZYE</name>
<feature type="region of interest" description="Disordered" evidence="1">
    <location>
        <begin position="1"/>
        <end position="49"/>
    </location>
</feature>
<organism evidence="2 3">
    <name type="scientific">Mizuhopecten yessoensis</name>
    <name type="common">Japanese scallop</name>
    <name type="synonym">Patinopecten yessoensis</name>
    <dbReference type="NCBI Taxonomy" id="6573"/>
    <lineage>
        <taxon>Eukaryota</taxon>
        <taxon>Metazoa</taxon>
        <taxon>Spiralia</taxon>
        <taxon>Lophotrochozoa</taxon>
        <taxon>Mollusca</taxon>
        <taxon>Bivalvia</taxon>
        <taxon>Autobranchia</taxon>
        <taxon>Pteriomorphia</taxon>
        <taxon>Pectinida</taxon>
        <taxon>Pectinoidea</taxon>
        <taxon>Pectinidae</taxon>
        <taxon>Mizuhopecten</taxon>
    </lineage>
</organism>